<gene>
    <name evidence="1" type="ORF">BCR33DRAFT_715048</name>
</gene>
<dbReference type="Gene3D" id="1.10.472.10">
    <property type="entry name" value="Cyclin-like"/>
    <property type="match status" value="1"/>
</dbReference>
<dbReference type="EMBL" id="MCGO01000014">
    <property type="protein sequence ID" value="ORY47300.1"/>
    <property type="molecule type" value="Genomic_DNA"/>
</dbReference>
<dbReference type="GO" id="GO:0005634">
    <property type="term" value="C:nucleus"/>
    <property type="evidence" value="ECO:0007669"/>
    <property type="project" value="TreeGrafter"/>
</dbReference>
<name>A0A1Y2CJX6_9FUNG</name>
<organism evidence="1 2">
    <name type="scientific">Rhizoclosmatium globosum</name>
    <dbReference type="NCBI Taxonomy" id="329046"/>
    <lineage>
        <taxon>Eukaryota</taxon>
        <taxon>Fungi</taxon>
        <taxon>Fungi incertae sedis</taxon>
        <taxon>Chytridiomycota</taxon>
        <taxon>Chytridiomycota incertae sedis</taxon>
        <taxon>Chytridiomycetes</taxon>
        <taxon>Chytridiales</taxon>
        <taxon>Chytriomycetaceae</taxon>
        <taxon>Rhizoclosmatium</taxon>
    </lineage>
</organism>
<proteinExistence type="predicted"/>
<dbReference type="PANTHER" id="PTHR15615:SF36">
    <property type="entry name" value="PHO85 CYCLIN-5"/>
    <property type="match status" value="1"/>
</dbReference>
<evidence type="ECO:0000313" key="2">
    <source>
        <dbReference type="Proteomes" id="UP000193642"/>
    </source>
</evidence>
<dbReference type="GO" id="GO:0019901">
    <property type="term" value="F:protein kinase binding"/>
    <property type="evidence" value="ECO:0007669"/>
    <property type="project" value="InterPro"/>
</dbReference>
<dbReference type="STRING" id="329046.A0A1Y2CJX6"/>
<accession>A0A1Y2CJX6</accession>
<evidence type="ECO:0000313" key="1">
    <source>
        <dbReference type="EMBL" id="ORY47300.1"/>
    </source>
</evidence>
<dbReference type="GO" id="GO:0016538">
    <property type="term" value="F:cyclin-dependent protein serine/threonine kinase regulator activity"/>
    <property type="evidence" value="ECO:0007669"/>
    <property type="project" value="TreeGrafter"/>
</dbReference>
<dbReference type="PANTHER" id="PTHR15615">
    <property type="match status" value="1"/>
</dbReference>
<comment type="caution">
    <text evidence="1">The sequence shown here is derived from an EMBL/GenBank/DDBJ whole genome shotgun (WGS) entry which is preliminary data.</text>
</comment>
<protein>
    <recommendedName>
        <fullName evidence="3">Cyclin-domain-containing protein</fullName>
    </recommendedName>
</protein>
<dbReference type="GO" id="GO:0000307">
    <property type="term" value="C:cyclin-dependent protein kinase holoenzyme complex"/>
    <property type="evidence" value="ECO:0007669"/>
    <property type="project" value="TreeGrafter"/>
</dbReference>
<dbReference type="Pfam" id="PF08613">
    <property type="entry name" value="Cyclin"/>
    <property type="match status" value="1"/>
</dbReference>
<dbReference type="CDD" id="cd20557">
    <property type="entry name" value="CYCLIN_ScPCL1-like"/>
    <property type="match status" value="1"/>
</dbReference>
<keyword evidence="2" id="KW-1185">Reference proteome</keyword>
<reference evidence="1 2" key="1">
    <citation type="submission" date="2016-07" db="EMBL/GenBank/DDBJ databases">
        <title>Pervasive Adenine N6-methylation of Active Genes in Fungi.</title>
        <authorList>
            <consortium name="DOE Joint Genome Institute"/>
            <person name="Mondo S.J."/>
            <person name="Dannebaum R.O."/>
            <person name="Kuo R.C."/>
            <person name="Labutti K."/>
            <person name="Haridas S."/>
            <person name="Kuo A."/>
            <person name="Salamov A."/>
            <person name="Ahrendt S.R."/>
            <person name="Lipzen A."/>
            <person name="Sullivan W."/>
            <person name="Andreopoulos W.B."/>
            <person name="Clum A."/>
            <person name="Lindquist E."/>
            <person name="Daum C."/>
            <person name="Ramamoorthy G.K."/>
            <person name="Gryganskyi A."/>
            <person name="Culley D."/>
            <person name="Magnuson J.K."/>
            <person name="James T.Y."/>
            <person name="O'Malley M.A."/>
            <person name="Stajich J.E."/>
            <person name="Spatafora J.W."/>
            <person name="Visel A."/>
            <person name="Grigoriev I.V."/>
        </authorList>
    </citation>
    <scope>NUCLEOTIDE SEQUENCE [LARGE SCALE GENOMIC DNA]</scope>
    <source>
        <strain evidence="1 2">JEL800</strain>
    </source>
</reference>
<evidence type="ECO:0008006" key="3">
    <source>
        <dbReference type="Google" id="ProtNLM"/>
    </source>
</evidence>
<dbReference type="InterPro" id="IPR013922">
    <property type="entry name" value="Cyclin_PHO80-like"/>
</dbReference>
<dbReference type="Proteomes" id="UP000193642">
    <property type="component" value="Unassembled WGS sequence"/>
</dbReference>
<sequence length="336" mass="36635">MSVEIPASLYALLQQQALASQQQQQKPIISASVAAAQPAPLNPTLLTSESSKAQYVLRLVDTSASIIESIWPTQIPQGAAKVLPLKFFIQEILRRSKTSCCTLQLALYYIIRLRNQLAKDGQSSVQPEISLLTPPASPSFANESVPVCGRRMFLTALILASKYLQDRNYSNKAWSKISGLTVTEINANEFKFLGLIDYELFVGHETFANWTSLLNTKMQQLQLAQSLHLQQKAATPLLYQTSSLGVACKPCDQQAVFAHHQQLLSLQSLAHAAASAVPLVATKVSAQPPASVSPTLEEFASPVSVDDNVPSGSDCGLKRGRSYCDEEDSFVKRVCL</sequence>
<dbReference type="AlphaFoldDB" id="A0A1Y2CJX6"/>
<dbReference type="OrthoDB" id="286814at2759"/>